<keyword evidence="2" id="KW-1185">Reference proteome</keyword>
<gene>
    <name evidence="1" type="ORF">Celaphus_00010213</name>
</gene>
<comment type="caution">
    <text evidence="1">The sequence shown here is derived from an EMBL/GenBank/DDBJ whole genome shotgun (WGS) entry which is preliminary data.</text>
</comment>
<name>A0A212C9N9_CEREH</name>
<accession>A0A212C9N9</accession>
<dbReference type="OrthoDB" id="5976622at2759"/>
<dbReference type="AlphaFoldDB" id="A0A212C9N9"/>
<proteinExistence type="predicted"/>
<dbReference type="Proteomes" id="UP000242450">
    <property type="component" value="Chromosome 24"/>
</dbReference>
<dbReference type="EMBL" id="MKHE01000024">
    <property type="protein sequence ID" value="OWK02574.1"/>
    <property type="molecule type" value="Genomic_DNA"/>
</dbReference>
<protein>
    <submittedName>
        <fullName evidence="1">Uncharacterized protein</fullName>
    </submittedName>
</protein>
<evidence type="ECO:0000313" key="1">
    <source>
        <dbReference type="EMBL" id="OWK02574.1"/>
    </source>
</evidence>
<sequence length="94" mass="10314">MPGFPHKIKAFLAHFQPQGTPIPLSPVLVLITTGQLWHSYGLGPPHPYDSHALILITVLKFAVALIHAEEVIPLGSLYLQHSMPHQTPAHQSES</sequence>
<evidence type="ECO:0000313" key="2">
    <source>
        <dbReference type="Proteomes" id="UP000242450"/>
    </source>
</evidence>
<organism evidence="1 2">
    <name type="scientific">Cervus elaphus hippelaphus</name>
    <name type="common">European red deer</name>
    <dbReference type="NCBI Taxonomy" id="46360"/>
    <lineage>
        <taxon>Eukaryota</taxon>
        <taxon>Metazoa</taxon>
        <taxon>Chordata</taxon>
        <taxon>Craniata</taxon>
        <taxon>Vertebrata</taxon>
        <taxon>Euteleostomi</taxon>
        <taxon>Mammalia</taxon>
        <taxon>Eutheria</taxon>
        <taxon>Laurasiatheria</taxon>
        <taxon>Artiodactyla</taxon>
        <taxon>Ruminantia</taxon>
        <taxon>Pecora</taxon>
        <taxon>Cervidae</taxon>
        <taxon>Cervinae</taxon>
        <taxon>Cervus</taxon>
    </lineage>
</organism>
<reference evidence="1 2" key="1">
    <citation type="journal article" date="2018" name="Mol. Genet. Genomics">
        <title>The red deer Cervus elaphus genome CerEla1.0: sequencing, annotating, genes, and chromosomes.</title>
        <authorList>
            <person name="Bana N.A."/>
            <person name="Nyiri A."/>
            <person name="Nagy J."/>
            <person name="Frank K."/>
            <person name="Nagy T."/>
            <person name="Steger V."/>
            <person name="Schiller M."/>
            <person name="Lakatos P."/>
            <person name="Sugar L."/>
            <person name="Horn P."/>
            <person name="Barta E."/>
            <person name="Orosz L."/>
        </authorList>
    </citation>
    <scope>NUCLEOTIDE SEQUENCE [LARGE SCALE GENOMIC DNA]</scope>
    <source>
        <strain evidence="1">Hungarian</strain>
    </source>
</reference>